<sequence>MNQVQQSYDRTPYLSMAYTESSIYKLEAIATFLGLKPASIEQARILEIGCAFGGNLIPMALANPDSEFIGIDISATQINHGKKIIQELGIKNIKLIQQDILNLAGSFRNATTPPPQLSIFQTKFDYIITHGVYSWVPDDVKNAILFLSAKLLKPTGLAYISYNTYPGWKQQDIIRDLMNYASRDTTNDSRKLSLAKKVLKTYAKSMLQSDDAYRQKSFHPLLNETIESVLNNNNDSYILHEYLEEYNDPCYFTDFVTQARKYGLEYLIDALMIPTYVTFTNDFGHLDRIEKEQYGDFLCNRNFRASILTHPSNIPTTNQSLNLHFAHTDLDKLEFFGSFIIKDDHITNAAGTSKHPKSYATLAQELTAHYPNTITLKYLIDKYPEKKKEFYQQIACLISYSVIGFLKHKLETFDYEKGNVRLKPRYIKYFDYFARNENPFICLSNLLNNNVKLNASQAKFALMFDGINSKQDIINAAKKFMLDTKQYFIITRQDGSKYTITDPVEMDKTCNIFITEIMDTLKNHYFFEKF</sequence>
<dbReference type="RefSeq" id="WP_265490198.1">
    <property type="nucleotide sequence ID" value="NZ_CP022011.1"/>
</dbReference>
<evidence type="ECO:0000313" key="3">
    <source>
        <dbReference type="EMBL" id="QDJ14659.1"/>
    </source>
</evidence>
<dbReference type="InterPro" id="IPR050723">
    <property type="entry name" value="CFA/CMAS"/>
</dbReference>
<organism evidence="3 4">
    <name type="scientific">Mergibacter septicus</name>
    <dbReference type="NCBI Taxonomy" id="221402"/>
    <lineage>
        <taxon>Bacteria</taxon>
        <taxon>Pseudomonadati</taxon>
        <taxon>Pseudomonadota</taxon>
        <taxon>Gammaproteobacteria</taxon>
        <taxon>Pasteurellales</taxon>
        <taxon>Pasteurellaceae</taxon>
        <taxon>Mergibacter</taxon>
    </lineage>
</organism>
<gene>
    <name evidence="3" type="ORF">CEP48_04125</name>
</gene>
<dbReference type="InterPro" id="IPR029063">
    <property type="entry name" value="SAM-dependent_MTases_sf"/>
</dbReference>
<dbReference type="Gene3D" id="3.40.50.150">
    <property type="entry name" value="Vaccinia Virus protein VP39"/>
    <property type="match status" value="1"/>
</dbReference>
<dbReference type="CDD" id="cd02440">
    <property type="entry name" value="AdoMet_MTases"/>
    <property type="match status" value="1"/>
</dbReference>
<feature type="domain" description="Methyltransferase" evidence="2">
    <location>
        <begin position="43"/>
        <end position="169"/>
    </location>
</feature>
<dbReference type="PANTHER" id="PTHR43667:SF2">
    <property type="entry name" value="FATTY ACID C-METHYL TRANSFERASE"/>
    <property type="match status" value="1"/>
</dbReference>
<dbReference type="Proteomes" id="UP000955338">
    <property type="component" value="Chromosome"/>
</dbReference>
<dbReference type="InterPro" id="IPR018773">
    <property type="entry name" value="MeTrfase_reg_dom_prd"/>
</dbReference>
<keyword evidence="4" id="KW-1185">Reference proteome</keyword>
<evidence type="ECO:0008006" key="5">
    <source>
        <dbReference type="Google" id="ProtNLM"/>
    </source>
</evidence>
<evidence type="ECO:0000313" key="4">
    <source>
        <dbReference type="Proteomes" id="UP000955338"/>
    </source>
</evidence>
<evidence type="ECO:0000259" key="1">
    <source>
        <dbReference type="Pfam" id="PF10119"/>
    </source>
</evidence>
<dbReference type="PANTHER" id="PTHR43667">
    <property type="entry name" value="CYCLOPROPANE-FATTY-ACYL-PHOSPHOLIPID SYNTHASE"/>
    <property type="match status" value="1"/>
</dbReference>
<dbReference type="Pfam" id="PF10119">
    <property type="entry name" value="MethyTransf_Reg"/>
    <property type="match status" value="1"/>
</dbReference>
<dbReference type="SUPFAM" id="SSF53335">
    <property type="entry name" value="S-adenosyl-L-methionine-dependent methyltransferases"/>
    <property type="match status" value="1"/>
</dbReference>
<proteinExistence type="predicted"/>
<protein>
    <recommendedName>
        <fullName evidence="5">Methyltransferase domain-containing protein</fullName>
    </recommendedName>
</protein>
<name>A0A8E3S9X5_9PAST</name>
<evidence type="ECO:0000259" key="2">
    <source>
        <dbReference type="Pfam" id="PF13847"/>
    </source>
</evidence>
<dbReference type="EMBL" id="CP022011">
    <property type="protein sequence ID" value="QDJ14659.1"/>
    <property type="molecule type" value="Genomic_DNA"/>
</dbReference>
<dbReference type="AlphaFoldDB" id="A0A8E3S9X5"/>
<feature type="domain" description="Methyltransferase regulatory" evidence="1">
    <location>
        <begin position="234"/>
        <end position="310"/>
    </location>
</feature>
<dbReference type="InterPro" id="IPR025714">
    <property type="entry name" value="Methyltranfer_dom"/>
</dbReference>
<dbReference type="Pfam" id="PF13847">
    <property type="entry name" value="Methyltransf_31"/>
    <property type="match status" value="1"/>
</dbReference>
<accession>A0A8E3S9X5</accession>
<reference evidence="3" key="1">
    <citation type="submission" date="2017-06" db="EMBL/GenBank/DDBJ databases">
        <title>Genome sequencing of pathogenic and non-pathogenic strains within Bisgaard taxon 40.</title>
        <authorList>
            <person name="Ladner J.T."/>
            <person name="Lovett S.P."/>
            <person name="Koroleva G."/>
            <person name="Lorch J.M."/>
        </authorList>
    </citation>
    <scope>NUCLEOTIDE SEQUENCE</scope>
    <source>
        <strain evidence="3">27576-1-I1</strain>
    </source>
</reference>